<dbReference type="InterPro" id="IPR008778">
    <property type="entry name" value="Pirin_C_dom"/>
</dbReference>
<evidence type="ECO:0000313" key="6">
    <source>
        <dbReference type="EMBL" id="TDS86784.1"/>
    </source>
</evidence>
<evidence type="ECO:0000313" key="7">
    <source>
        <dbReference type="Proteomes" id="UP000294506"/>
    </source>
</evidence>
<evidence type="ECO:0000256" key="1">
    <source>
        <dbReference type="ARBA" id="ARBA00008416"/>
    </source>
</evidence>
<sequence>MSSTETEPQEQVCINGPYTFEGLRDGVTRAEDGVELLEPRTVPLGGPRAMTVRRTLPQRARSLVGAWCFLDFYGPDDLTRATPMRVPRHPHTGLATVSWLFEGRIDHMDSAGNWATVRPGEVAVMNAGSGISHSEYSSADTTVLHGAQLWYAFPEAHRFVEPSLETARPDPVQGPGWEARVFLGELLGQRSPVKTYLPLTGAQLRLEPGTVLEIEVPAAHEHGLLRISGAVRLNGALVEEDHLAVTETGTTMLRVEALKEPVLALLIGGEPLGEQIVMWWNFVGRSHEEIVAFRHAYQAEMGFEPPAQDSPLHMQAGAAEDGSTERAARADGSEHQVPVPAGALGSPVHGRLRDVLAEARYDDGRSFPQFGDFPPGQAAPLPAPELPNTRMKPRG</sequence>
<dbReference type="EMBL" id="SOAN01000002">
    <property type="protein sequence ID" value="TDS86784.1"/>
    <property type="molecule type" value="Genomic_DNA"/>
</dbReference>
<dbReference type="InterPro" id="IPR014710">
    <property type="entry name" value="RmlC-like_jellyroll"/>
</dbReference>
<evidence type="ECO:0000259" key="4">
    <source>
        <dbReference type="Pfam" id="PF02678"/>
    </source>
</evidence>
<dbReference type="Proteomes" id="UP000294506">
    <property type="component" value="Unassembled WGS sequence"/>
</dbReference>
<dbReference type="PANTHER" id="PTHR13903:SF8">
    <property type="entry name" value="PIRIN"/>
    <property type="match status" value="1"/>
</dbReference>
<evidence type="ECO:0008006" key="8">
    <source>
        <dbReference type="Google" id="ProtNLM"/>
    </source>
</evidence>
<feature type="domain" description="Pirin C-terminal" evidence="5">
    <location>
        <begin position="203"/>
        <end position="299"/>
    </location>
</feature>
<organism evidence="6 7">
    <name type="scientific">Nesterenkonia aurantiaca</name>
    <dbReference type="NCBI Taxonomy" id="1436010"/>
    <lineage>
        <taxon>Bacteria</taxon>
        <taxon>Bacillati</taxon>
        <taxon>Actinomycetota</taxon>
        <taxon>Actinomycetes</taxon>
        <taxon>Micrococcales</taxon>
        <taxon>Micrococcaceae</taxon>
        <taxon>Nesterenkonia</taxon>
    </lineage>
</organism>
<dbReference type="SUPFAM" id="SSF51182">
    <property type="entry name" value="RmlC-like cupins"/>
    <property type="match status" value="1"/>
</dbReference>
<evidence type="ECO:0000259" key="5">
    <source>
        <dbReference type="Pfam" id="PF05726"/>
    </source>
</evidence>
<dbReference type="CDD" id="cd02247">
    <property type="entry name" value="cupin_pirin_C"/>
    <property type="match status" value="1"/>
</dbReference>
<dbReference type="PANTHER" id="PTHR13903">
    <property type="entry name" value="PIRIN-RELATED"/>
    <property type="match status" value="1"/>
</dbReference>
<keyword evidence="7" id="KW-1185">Reference proteome</keyword>
<dbReference type="InterPro" id="IPR003829">
    <property type="entry name" value="Pirin_N_dom"/>
</dbReference>
<proteinExistence type="inferred from homology"/>
<comment type="similarity">
    <text evidence="1 2">Belongs to the pirin family.</text>
</comment>
<dbReference type="InterPro" id="IPR011051">
    <property type="entry name" value="RmlC_Cupin_sf"/>
</dbReference>
<dbReference type="Pfam" id="PF05726">
    <property type="entry name" value="Pirin_C"/>
    <property type="match status" value="1"/>
</dbReference>
<protein>
    <recommendedName>
        <fullName evidence="8">Pirin N-terminal domain-containing protein</fullName>
    </recommendedName>
</protein>
<name>A0A4R7G5P2_9MICC</name>
<evidence type="ECO:0000256" key="2">
    <source>
        <dbReference type="RuleBase" id="RU003457"/>
    </source>
</evidence>
<feature type="domain" description="Pirin N-terminal" evidence="4">
    <location>
        <begin position="51"/>
        <end position="150"/>
    </location>
</feature>
<feature type="region of interest" description="Disordered" evidence="3">
    <location>
        <begin position="304"/>
        <end position="348"/>
    </location>
</feature>
<dbReference type="Pfam" id="PF02678">
    <property type="entry name" value="Pirin"/>
    <property type="match status" value="1"/>
</dbReference>
<feature type="compositionally biased region" description="Basic and acidic residues" evidence="3">
    <location>
        <begin position="323"/>
        <end position="334"/>
    </location>
</feature>
<dbReference type="InterPro" id="IPR012093">
    <property type="entry name" value="Pirin"/>
</dbReference>
<evidence type="ECO:0000256" key="3">
    <source>
        <dbReference type="SAM" id="MobiDB-lite"/>
    </source>
</evidence>
<comment type="caution">
    <text evidence="6">The sequence shown here is derived from an EMBL/GenBank/DDBJ whole genome shotgun (WGS) entry which is preliminary data.</text>
</comment>
<dbReference type="Gene3D" id="2.60.120.10">
    <property type="entry name" value="Jelly Rolls"/>
    <property type="match status" value="2"/>
</dbReference>
<dbReference type="AlphaFoldDB" id="A0A4R7G5P2"/>
<feature type="region of interest" description="Disordered" evidence="3">
    <location>
        <begin position="364"/>
        <end position="395"/>
    </location>
</feature>
<dbReference type="RefSeq" id="WP_133725819.1">
    <property type="nucleotide sequence ID" value="NZ_SOAN01000002.1"/>
</dbReference>
<gene>
    <name evidence="6" type="ORF">EV640_10279</name>
</gene>
<reference evidence="6 7" key="1">
    <citation type="submission" date="2019-03" db="EMBL/GenBank/DDBJ databases">
        <title>Genomic Encyclopedia of Type Strains, Phase III (KMG-III): the genomes of soil and plant-associated and newly described type strains.</title>
        <authorList>
            <person name="Whitman W."/>
        </authorList>
    </citation>
    <scope>NUCLEOTIDE SEQUENCE [LARGE SCALE GENOMIC DNA]</scope>
    <source>
        <strain evidence="6 7">DSM 27373</strain>
    </source>
</reference>
<accession>A0A4R7G5P2</accession>